<name>A0A9J5Z1E3_SOLCO</name>
<accession>A0A9J5Z1E3</accession>
<dbReference type="EMBL" id="JACXVP010000005">
    <property type="protein sequence ID" value="KAG5606763.1"/>
    <property type="molecule type" value="Genomic_DNA"/>
</dbReference>
<evidence type="ECO:0000313" key="3">
    <source>
        <dbReference type="Proteomes" id="UP000824120"/>
    </source>
</evidence>
<proteinExistence type="predicted"/>
<feature type="compositionally biased region" description="Basic and acidic residues" evidence="1">
    <location>
        <begin position="180"/>
        <end position="193"/>
    </location>
</feature>
<comment type="caution">
    <text evidence="2">The sequence shown here is derived from an EMBL/GenBank/DDBJ whole genome shotgun (WGS) entry which is preliminary data.</text>
</comment>
<dbReference type="OrthoDB" id="2272416at2759"/>
<evidence type="ECO:0008006" key="4">
    <source>
        <dbReference type="Google" id="ProtNLM"/>
    </source>
</evidence>
<evidence type="ECO:0000256" key="1">
    <source>
        <dbReference type="SAM" id="MobiDB-lite"/>
    </source>
</evidence>
<feature type="region of interest" description="Disordered" evidence="1">
    <location>
        <begin position="180"/>
        <end position="225"/>
    </location>
</feature>
<keyword evidence="3" id="KW-1185">Reference proteome</keyword>
<feature type="compositionally biased region" description="Low complexity" evidence="1">
    <location>
        <begin position="194"/>
        <end position="220"/>
    </location>
</feature>
<gene>
    <name evidence="2" type="ORF">H5410_028255</name>
</gene>
<reference evidence="2 3" key="1">
    <citation type="submission" date="2020-09" db="EMBL/GenBank/DDBJ databases">
        <title>De no assembly of potato wild relative species, Solanum commersonii.</title>
        <authorList>
            <person name="Cho K."/>
        </authorList>
    </citation>
    <scope>NUCLEOTIDE SEQUENCE [LARGE SCALE GENOMIC DNA]</scope>
    <source>
        <strain evidence="2">LZ3.2</strain>
        <tissue evidence="2">Leaf</tissue>
    </source>
</reference>
<dbReference type="AlphaFoldDB" id="A0A9J5Z1E3"/>
<evidence type="ECO:0000313" key="2">
    <source>
        <dbReference type="EMBL" id="KAG5606763.1"/>
    </source>
</evidence>
<protein>
    <recommendedName>
        <fullName evidence="4">Gag-pol polyprotein</fullName>
    </recommendedName>
</protein>
<organism evidence="2 3">
    <name type="scientific">Solanum commersonii</name>
    <name type="common">Commerson's wild potato</name>
    <name type="synonym">Commerson's nightshade</name>
    <dbReference type="NCBI Taxonomy" id="4109"/>
    <lineage>
        <taxon>Eukaryota</taxon>
        <taxon>Viridiplantae</taxon>
        <taxon>Streptophyta</taxon>
        <taxon>Embryophyta</taxon>
        <taxon>Tracheophyta</taxon>
        <taxon>Spermatophyta</taxon>
        <taxon>Magnoliopsida</taxon>
        <taxon>eudicotyledons</taxon>
        <taxon>Gunneridae</taxon>
        <taxon>Pentapetalae</taxon>
        <taxon>asterids</taxon>
        <taxon>lamiids</taxon>
        <taxon>Solanales</taxon>
        <taxon>Solanaceae</taxon>
        <taxon>Solanoideae</taxon>
        <taxon>Solaneae</taxon>
        <taxon>Solanum</taxon>
    </lineage>
</organism>
<sequence>MPPRRVVRDCPARRNVKEQGLPNAPEVQPQGKVTNIEFREAIRMLSQVVTNQVGQQRGVQQEEADTSKIHKFLRMNPPCFTGSSTNEDQEYFMEELQKIFEVMYVVDTERVEIVAYQMKGVARIWFDQLKKNRAEDAPLVHEYGLKFTQLSRYAPEMVANMRIRINLFVEEQKLRDREEFKNKRAKIGNESRQQKSNSNRSSFQQKRMGPAPSSASAPAPKNKSEYNNQNFRAIPFYSQGSMAQGGSKSPACAKCSRNHLGTCREGSTGCFKFFISCSTRATPIEATSGTGEGSNRLYAITSRQEQKDLPDVVTRYDLNPGASSSIVTPYVAMNFDIIPEQLTELFSVLHLLVSLF</sequence>
<dbReference type="Proteomes" id="UP000824120">
    <property type="component" value="Chromosome 5"/>
</dbReference>